<evidence type="ECO:0000259" key="2">
    <source>
        <dbReference type="Pfam" id="PF17396"/>
    </source>
</evidence>
<proteinExistence type="predicted"/>
<dbReference type="EMBL" id="JADLZT010000004">
    <property type="protein sequence ID" value="MBF6023982.1"/>
    <property type="molecule type" value="Genomic_DNA"/>
</dbReference>
<dbReference type="RefSeq" id="WP_194930589.1">
    <property type="nucleotide sequence ID" value="NZ_JADLZT010000004.1"/>
</dbReference>
<dbReference type="Gene3D" id="3.40.50.300">
    <property type="entry name" value="P-loop containing nucleotide triphosphate hydrolases"/>
    <property type="match status" value="1"/>
</dbReference>
<comment type="caution">
    <text evidence="3">The sequence shown here is derived from an EMBL/GenBank/DDBJ whole genome shotgun (WGS) entry which is preliminary data.</text>
</comment>
<name>A0ABS0B8F0_9GAMM</name>
<evidence type="ECO:0000259" key="1">
    <source>
        <dbReference type="Pfam" id="PF07755"/>
    </source>
</evidence>
<dbReference type="Pfam" id="PF17396">
    <property type="entry name" value="DUF1611_N"/>
    <property type="match status" value="1"/>
</dbReference>
<dbReference type="PANTHER" id="PTHR40690:SF1">
    <property type="entry name" value="DUF1611 DOMAIN-CONTAINING PROTEIN"/>
    <property type="match status" value="1"/>
</dbReference>
<gene>
    <name evidence="3" type="ORF">IU514_08065</name>
</gene>
<reference evidence="3 4" key="1">
    <citation type="submission" date="2020-11" db="EMBL/GenBank/DDBJ databases">
        <title>Draft Genome Sequence and Secondary Metabolite Biosynthetic Potential of the Lysobacter niastensis Type strain DSM 18481.</title>
        <authorList>
            <person name="Turrini P."/>
            <person name="Artuso I."/>
            <person name="Tescari M."/>
            <person name="Lugli G.A."/>
            <person name="Frangipani E."/>
            <person name="Ventura M."/>
            <person name="Visca P."/>
        </authorList>
    </citation>
    <scope>NUCLEOTIDE SEQUENCE [LARGE SCALE GENOMIC DNA]</scope>
    <source>
        <strain evidence="3 4">DSM 18481</strain>
    </source>
</reference>
<dbReference type="InterPro" id="IPR011669">
    <property type="entry name" value="DgcN-like"/>
</dbReference>
<dbReference type="InterPro" id="IPR035086">
    <property type="entry name" value="DgcN-like_C"/>
</dbReference>
<dbReference type="InterPro" id="IPR027417">
    <property type="entry name" value="P-loop_NTPase"/>
</dbReference>
<evidence type="ECO:0000313" key="4">
    <source>
        <dbReference type="Proteomes" id="UP001429984"/>
    </source>
</evidence>
<dbReference type="Proteomes" id="UP001429984">
    <property type="component" value="Unassembled WGS sequence"/>
</dbReference>
<dbReference type="Gene3D" id="3.40.50.720">
    <property type="entry name" value="NAD(P)-binding Rossmann-like Domain"/>
    <property type="match status" value="1"/>
</dbReference>
<dbReference type="Pfam" id="PF07755">
    <property type="entry name" value="DUF1611"/>
    <property type="match status" value="1"/>
</dbReference>
<sequence length="338" mass="35711">MSEVLLPQPYLLFLGDTTEPGYAKTAFGLRDWAGERCIGEYACQGATVSTGLPFLTPEQAYAAGARSMVIGVANSGGYIPFTWHAALLRAMEAGLDIISGMHARLRDFDVLREAADQLGRKLIDVRQPPAGIPIASGAPRKGKRLLTLGTDCALGKKYTALALARAFSNRGIDATFRATGQTGILIAGGGIPMDAVVADFAAGAAEMLSPEADANHWDVIEGQGSLFHPAYAGVSLALLHGSQPDVIVVCHEPGRKHVLGHPGYEVPGIAETIDLALRLGSRTRPSIRCAGVSLNTAKLDEESARRLIAWESERLGLPVADPMRGGASFDRLVESCLA</sequence>
<organism evidence="3 4">
    <name type="scientific">Lysobacter niastensis</name>
    <dbReference type="NCBI Taxonomy" id="380629"/>
    <lineage>
        <taxon>Bacteria</taxon>
        <taxon>Pseudomonadati</taxon>
        <taxon>Pseudomonadota</taxon>
        <taxon>Gammaproteobacteria</taxon>
        <taxon>Lysobacterales</taxon>
        <taxon>Lysobacteraceae</taxon>
        <taxon>Lysobacter</taxon>
    </lineage>
</organism>
<dbReference type="PIRSF" id="PIRSF026760">
    <property type="entry name" value="UCP026760"/>
    <property type="match status" value="1"/>
</dbReference>
<feature type="domain" description="D-glutamate N-acetyltransferase-like N-terminal" evidence="2">
    <location>
        <begin position="49"/>
        <end position="128"/>
    </location>
</feature>
<accession>A0ABS0B8F0</accession>
<dbReference type="PANTHER" id="PTHR40690">
    <property type="entry name" value="GLL3100 PROTEIN"/>
    <property type="match status" value="1"/>
</dbReference>
<evidence type="ECO:0000313" key="3">
    <source>
        <dbReference type="EMBL" id="MBF6023982.1"/>
    </source>
</evidence>
<dbReference type="SUPFAM" id="SSF52540">
    <property type="entry name" value="P-loop containing nucleoside triphosphate hydrolases"/>
    <property type="match status" value="1"/>
</dbReference>
<dbReference type="InterPro" id="IPR035402">
    <property type="entry name" value="DgcN-like_N"/>
</dbReference>
<feature type="domain" description="D-glutamate N-acetyltransferase-like C-terminal" evidence="1">
    <location>
        <begin position="134"/>
        <end position="328"/>
    </location>
</feature>
<keyword evidence="4" id="KW-1185">Reference proteome</keyword>
<protein>
    <submittedName>
        <fullName evidence="3">DUF1611 domain-containing protein</fullName>
    </submittedName>
</protein>